<dbReference type="PANTHER" id="PTHR46015:SF1">
    <property type="entry name" value="HOMOCYSTEINE S-METHYLTRANSFERASE-LIKE ISOFORM 1"/>
    <property type="match status" value="1"/>
</dbReference>
<dbReference type="InterPro" id="IPR036589">
    <property type="entry name" value="HCY_dom_sf"/>
</dbReference>
<evidence type="ECO:0000313" key="8">
    <source>
        <dbReference type="Proteomes" id="UP001072034"/>
    </source>
</evidence>
<feature type="binding site" evidence="5">
    <location>
        <position position="239"/>
    </location>
    <ligand>
        <name>Zn(2+)</name>
        <dbReference type="ChEBI" id="CHEBI:29105"/>
    </ligand>
</feature>
<evidence type="ECO:0000313" key="7">
    <source>
        <dbReference type="EMBL" id="MCZ0856953.1"/>
    </source>
</evidence>
<name>A0ABT4I752_9ACTO</name>
<accession>A0ABT4I752</accession>
<dbReference type="PROSITE" id="PS50970">
    <property type="entry name" value="HCY"/>
    <property type="match status" value="1"/>
</dbReference>
<dbReference type="Pfam" id="PF02574">
    <property type="entry name" value="S-methyl_trans"/>
    <property type="match status" value="1"/>
</dbReference>
<evidence type="ECO:0000259" key="6">
    <source>
        <dbReference type="PROSITE" id="PS50970"/>
    </source>
</evidence>
<feature type="binding site" evidence="5">
    <location>
        <position position="308"/>
    </location>
    <ligand>
        <name>Zn(2+)</name>
        <dbReference type="ChEBI" id="CHEBI:29105"/>
    </ligand>
</feature>
<keyword evidence="1 5" id="KW-0489">Methyltransferase</keyword>
<feature type="binding site" evidence="5">
    <location>
        <position position="307"/>
    </location>
    <ligand>
        <name>Zn(2+)</name>
        <dbReference type="ChEBI" id="CHEBI:29105"/>
    </ligand>
</feature>
<keyword evidence="2 5" id="KW-0808">Transferase</keyword>
<keyword evidence="4 5" id="KW-0862">Zinc</keyword>
<keyword evidence="3 5" id="KW-0479">Metal-binding</keyword>
<dbReference type="EC" id="2.1.1.10" evidence="7"/>
<dbReference type="GO" id="GO:0032259">
    <property type="term" value="P:methylation"/>
    <property type="evidence" value="ECO:0007669"/>
    <property type="project" value="UniProtKB-KW"/>
</dbReference>
<dbReference type="RefSeq" id="WP_268916638.1">
    <property type="nucleotide sequence ID" value="NZ_JAPTMY010000004.1"/>
</dbReference>
<dbReference type="PIRSF" id="PIRSF037505">
    <property type="entry name" value="Betaine_HMT"/>
    <property type="match status" value="1"/>
</dbReference>
<evidence type="ECO:0000256" key="1">
    <source>
        <dbReference type="ARBA" id="ARBA00022603"/>
    </source>
</evidence>
<dbReference type="GO" id="GO:0008168">
    <property type="term" value="F:methyltransferase activity"/>
    <property type="evidence" value="ECO:0007669"/>
    <property type="project" value="UniProtKB-KW"/>
</dbReference>
<evidence type="ECO:0000256" key="5">
    <source>
        <dbReference type="PROSITE-ProRule" id="PRU00333"/>
    </source>
</evidence>
<dbReference type="Gene3D" id="3.20.20.330">
    <property type="entry name" value="Homocysteine-binding-like domain"/>
    <property type="match status" value="1"/>
</dbReference>
<organism evidence="7 8">
    <name type="scientific">Actinomyces israelii</name>
    <dbReference type="NCBI Taxonomy" id="1659"/>
    <lineage>
        <taxon>Bacteria</taxon>
        <taxon>Bacillati</taxon>
        <taxon>Actinomycetota</taxon>
        <taxon>Actinomycetes</taxon>
        <taxon>Actinomycetales</taxon>
        <taxon>Actinomycetaceae</taxon>
        <taxon>Actinomyces</taxon>
    </lineage>
</organism>
<dbReference type="EMBL" id="JAPTMY010000004">
    <property type="protein sequence ID" value="MCZ0856953.1"/>
    <property type="molecule type" value="Genomic_DNA"/>
</dbReference>
<evidence type="ECO:0000256" key="4">
    <source>
        <dbReference type="ARBA" id="ARBA00022833"/>
    </source>
</evidence>
<dbReference type="InterPro" id="IPR051486">
    <property type="entry name" value="Hcy_S-methyltransferase"/>
</dbReference>
<sequence>MRTHSTGAGSSHDQTGLSELLARGIVVLDGAMGTELDARGVGTAQELWSALALTEAPEAVTAVHTDYLFAGARVICTNSYQATVPALMRTGRTEAEARAVIATSARLALDARDLHMGAHPQEAVLVAGSLGPYGAYLADGAEYTGAYTTSESDFEAVHIPRIEALAEEGLRLFAVETQPRLDEARWLVARLRRAVPDAECWVSFQVRPDGEHLADGTPLASAAAWAHTEDAVVAVGLNCVAPAVVDQALPVLRAATDKPLVAYPNSGDAYDPVAKTWRPVRGPERFTRFTASAPAWLDAGVRLIGGCCRTTPVDTAVLHDLVVGS</sequence>
<dbReference type="PANTHER" id="PTHR46015">
    <property type="entry name" value="ZGC:172121"/>
    <property type="match status" value="1"/>
</dbReference>
<dbReference type="SUPFAM" id="SSF82282">
    <property type="entry name" value="Homocysteine S-methyltransferase"/>
    <property type="match status" value="1"/>
</dbReference>
<evidence type="ECO:0000256" key="3">
    <source>
        <dbReference type="ARBA" id="ARBA00022723"/>
    </source>
</evidence>
<dbReference type="InterPro" id="IPR017226">
    <property type="entry name" value="BHMT-like"/>
</dbReference>
<gene>
    <name evidence="7" type="primary">mmuM</name>
    <name evidence="7" type="ORF">OHJ16_02670</name>
</gene>
<comment type="caution">
    <text evidence="7">The sequence shown here is derived from an EMBL/GenBank/DDBJ whole genome shotgun (WGS) entry which is preliminary data.</text>
</comment>
<evidence type="ECO:0000256" key="2">
    <source>
        <dbReference type="ARBA" id="ARBA00022679"/>
    </source>
</evidence>
<dbReference type="Proteomes" id="UP001072034">
    <property type="component" value="Unassembled WGS sequence"/>
</dbReference>
<dbReference type="InterPro" id="IPR003726">
    <property type="entry name" value="HCY_dom"/>
</dbReference>
<feature type="domain" description="Hcy-binding" evidence="6">
    <location>
        <begin position="14"/>
        <end position="322"/>
    </location>
</feature>
<proteinExistence type="predicted"/>
<reference evidence="7" key="1">
    <citation type="submission" date="2022-10" db="EMBL/GenBank/DDBJ databases">
        <title>Genome sequence of Actinomyces israelii ATCC 10048.</title>
        <authorList>
            <person name="Watt R.M."/>
            <person name="Tong W.M."/>
        </authorList>
    </citation>
    <scope>NUCLEOTIDE SEQUENCE</scope>
    <source>
        <strain evidence="7">ATCC 10048</strain>
    </source>
</reference>
<comment type="cofactor">
    <cofactor evidence="5">
        <name>Zn(2+)</name>
        <dbReference type="ChEBI" id="CHEBI:29105"/>
    </cofactor>
</comment>
<protein>
    <submittedName>
        <fullName evidence="7">Homocysteine S-methyltransferase</fullName>
        <ecNumber evidence="7">2.1.1.10</ecNumber>
    </submittedName>
</protein>
<dbReference type="NCBIfam" id="NF007020">
    <property type="entry name" value="PRK09485.1"/>
    <property type="match status" value="1"/>
</dbReference>
<keyword evidence="8" id="KW-1185">Reference proteome</keyword>